<accession>A0A151PAE8</accession>
<sequence length="68" mass="8002">MSACLEFSRLKDRYSQKGQPASLRMLAHLLLIPELSCCWVHFSDVIHRAPRQLEPAGTDKSHRLWFWH</sequence>
<reference evidence="1 2" key="1">
    <citation type="journal article" date="2012" name="Genome Biol.">
        <title>Sequencing three crocodilian genomes to illuminate the evolution of archosaurs and amniotes.</title>
        <authorList>
            <person name="St John J.A."/>
            <person name="Braun E.L."/>
            <person name="Isberg S.R."/>
            <person name="Miles L.G."/>
            <person name="Chong A.Y."/>
            <person name="Gongora J."/>
            <person name="Dalzell P."/>
            <person name="Moran C."/>
            <person name="Bed'hom B."/>
            <person name="Abzhanov A."/>
            <person name="Burgess S.C."/>
            <person name="Cooksey A.M."/>
            <person name="Castoe T.A."/>
            <person name="Crawford N.G."/>
            <person name="Densmore L.D."/>
            <person name="Drew J.C."/>
            <person name="Edwards S.V."/>
            <person name="Faircloth B.C."/>
            <person name="Fujita M.K."/>
            <person name="Greenwold M.J."/>
            <person name="Hoffmann F.G."/>
            <person name="Howard J.M."/>
            <person name="Iguchi T."/>
            <person name="Janes D.E."/>
            <person name="Khan S.Y."/>
            <person name="Kohno S."/>
            <person name="de Koning A.J."/>
            <person name="Lance S.L."/>
            <person name="McCarthy F.M."/>
            <person name="McCormack J.E."/>
            <person name="Merchant M.E."/>
            <person name="Peterson D.G."/>
            <person name="Pollock D.D."/>
            <person name="Pourmand N."/>
            <person name="Raney B.J."/>
            <person name="Roessler K.A."/>
            <person name="Sanford J.R."/>
            <person name="Sawyer R.H."/>
            <person name="Schmidt C.J."/>
            <person name="Triplett E.W."/>
            <person name="Tuberville T.D."/>
            <person name="Venegas-Anaya M."/>
            <person name="Howard J.T."/>
            <person name="Jarvis E.D."/>
            <person name="Guillette L.J.Jr."/>
            <person name="Glenn T.C."/>
            <person name="Green R.E."/>
            <person name="Ray D.A."/>
        </authorList>
    </citation>
    <scope>NUCLEOTIDE SEQUENCE [LARGE SCALE GENOMIC DNA]</scope>
    <source>
        <strain evidence="1">KSC_2009_1</strain>
    </source>
</reference>
<gene>
    <name evidence="1" type="ORF">Y1Q_0021648</name>
</gene>
<evidence type="ECO:0000313" key="2">
    <source>
        <dbReference type="Proteomes" id="UP000050525"/>
    </source>
</evidence>
<dbReference type="EMBL" id="AKHW03000533">
    <property type="protein sequence ID" value="KYO46071.1"/>
    <property type="molecule type" value="Genomic_DNA"/>
</dbReference>
<proteinExistence type="predicted"/>
<evidence type="ECO:0000313" key="1">
    <source>
        <dbReference type="EMBL" id="KYO46071.1"/>
    </source>
</evidence>
<comment type="caution">
    <text evidence="1">The sequence shown here is derived from an EMBL/GenBank/DDBJ whole genome shotgun (WGS) entry which is preliminary data.</text>
</comment>
<dbReference type="Proteomes" id="UP000050525">
    <property type="component" value="Unassembled WGS sequence"/>
</dbReference>
<dbReference type="AlphaFoldDB" id="A0A151PAE8"/>
<organism evidence="1 2">
    <name type="scientific">Alligator mississippiensis</name>
    <name type="common">American alligator</name>
    <dbReference type="NCBI Taxonomy" id="8496"/>
    <lineage>
        <taxon>Eukaryota</taxon>
        <taxon>Metazoa</taxon>
        <taxon>Chordata</taxon>
        <taxon>Craniata</taxon>
        <taxon>Vertebrata</taxon>
        <taxon>Euteleostomi</taxon>
        <taxon>Archelosauria</taxon>
        <taxon>Archosauria</taxon>
        <taxon>Crocodylia</taxon>
        <taxon>Alligatoridae</taxon>
        <taxon>Alligatorinae</taxon>
        <taxon>Alligator</taxon>
    </lineage>
</organism>
<keyword evidence="2" id="KW-1185">Reference proteome</keyword>
<name>A0A151PAE8_ALLMI</name>
<protein>
    <submittedName>
        <fullName evidence="1">Uncharacterized protein</fullName>
    </submittedName>
</protein>